<name>A0ABW5DKY2_9HYPH</name>
<reference evidence="3" key="1">
    <citation type="journal article" date="2019" name="Int. J. Syst. Evol. Microbiol.">
        <title>The Global Catalogue of Microorganisms (GCM) 10K type strain sequencing project: providing services to taxonomists for standard genome sequencing and annotation.</title>
        <authorList>
            <consortium name="The Broad Institute Genomics Platform"/>
            <consortium name="The Broad Institute Genome Sequencing Center for Infectious Disease"/>
            <person name="Wu L."/>
            <person name="Ma J."/>
        </authorList>
    </citation>
    <scope>NUCLEOTIDE SEQUENCE [LARGE SCALE GENOMIC DNA]</scope>
    <source>
        <strain evidence="3">KCTC 23707</strain>
    </source>
</reference>
<gene>
    <name evidence="2" type="ORF">ACFSMZ_15220</name>
</gene>
<protein>
    <submittedName>
        <fullName evidence="2">Peptidoglycan recognition family protein</fullName>
    </submittedName>
</protein>
<sequence length="162" mass="18019">MKRIIAHWTAGGYVASSLDKEHYHFLVEGDGTVVRGLHPISANIPPLREGRYAAHTRSANSYSIGVSACGMAGATENPFNPGRYPISERQFGKLAELIATLAKRYGIPVTDKTILTHAEVQPNLGIKQLGKWDYTRLVFKPELKGYREVGDYLRHLVKVAMR</sequence>
<dbReference type="Proteomes" id="UP001597373">
    <property type="component" value="Unassembled WGS sequence"/>
</dbReference>
<organism evidence="2 3">
    <name type="scientific">Chelativorans composti</name>
    <dbReference type="NCBI Taxonomy" id="768533"/>
    <lineage>
        <taxon>Bacteria</taxon>
        <taxon>Pseudomonadati</taxon>
        <taxon>Pseudomonadota</taxon>
        <taxon>Alphaproteobacteria</taxon>
        <taxon>Hyphomicrobiales</taxon>
        <taxon>Phyllobacteriaceae</taxon>
        <taxon>Chelativorans</taxon>
    </lineage>
</organism>
<dbReference type="Pfam" id="PF01510">
    <property type="entry name" value="Amidase_2"/>
    <property type="match status" value="1"/>
</dbReference>
<evidence type="ECO:0000313" key="2">
    <source>
        <dbReference type="EMBL" id="MFD2261099.1"/>
    </source>
</evidence>
<dbReference type="EMBL" id="JBHUIR010000059">
    <property type="protein sequence ID" value="MFD2261099.1"/>
    <property type="molecule type" value="Genomic_DNA"/>
</dbReference>
<dbReference type="RefSeq" id="WP_345098504.1">
    <property type="nucleotide sequence ID" value="NZ_BAABGS010000017.1"/>
</dbReference>
<feature type="domain" description="N-acetylmuramoyl-L-alanine amidase" evidence="1">
    <location>
        <begin position="2"/>
        <end position="120"/>
    </location>
</feature>
<evidence type="ECO:0000259" key="1">
    <source>
        <dbReference type="Pfam" id="PF01510"/>
    </source>
</evidence>
<keyword evidence="3" id="KW-1185">Reference proteome</keyword>
<proteinExistence type="predicted"/>
<accession>A0ABW5DKY2</accession>
<comment type="caution">
    <text evidence="2">The sequence shown here is derived from an EMBL/GenBank/DDBJ whole genome shotgun (WGS) entry which is preliminary data.</text>
</comment>
<evidence type="ECO:0000313" key="3">
    <source>
        <dbReference type="Proteomes" id="UP001597373"/>
    </source>
</evidence>
<dbReference type="Gene3D" id="3.40.80.10">
    <property type="entry name" value="Peptidoglycan recognition protein-like"/>
    <property type="match status" value="1"/>
</dbReference>
<dbReference type="CDD" id="cd06583">
    <property type="entry name" value="PGRP"/>
    <property type="match status" value="1"/>
</dbReference>
<dbReference type="SUPFAM" id="SSF55846">
    <property type="entry name" value="N-acetylmuramoyl-L-alanine amidase-like"/>
    <property type="match status" value="1"/>
</dbReference>
<dbReference type="InterPro" id="IPR002502">
    <property type="entry name" value="Amidase_domain"/>
</dbReference>
<dbReference type="InterPro" id="IPR036505">
    <property type="entry name" value="Amidase/PGRP_sf"/>
</dbReference>